<reference evidence="4 5" key="1">
    <citation type="submission" date="2020-10" db="EMBL/GenBank/DDBJ databases">
        <title>Sequencing the genomes of 1000 actinobacteria strains.</title>
        <authorList>
            <person name="Klenk H.-P."/>
        </authorList>
    </citation>
    <scope>NUCLEOTIDE SEQUENCE [LARGE SCALE GENOMIC DNA]</scope>
    <source>
        <strain evidence="4 5">DSM 46744</strain>
    </source>
</reference>
<dbReference type="Pfam" id="PF05532">
    <property type="entry name" value="CsbD"/>
    <property type="match status" value="1"/>
</dbReference>
<sequence length="64" mass="7122">MKLMDTLKNKTQRAKGRAKEDAGRRSGDPDMEAEGRKDRMAGGAKQAGEKAKDAFREVKRTGER</sequence>
<comment type="caution">
    <text evidence="4">The sequence shown here is derived from an EMBL/GenBank/DDBJ whole genome shotgun (WGS) entry which is preliminary data.</text>
</comment>
<dbReference type="InterPro" id="IPR008462">
    <property type="entry name" value="CsbD"/>
</dbReference>
<name>A0ABR9K212_9ACTN</name>
<dbReference type="InterPro" id="IPR036629">
    <property type="entry name" value="YjbJ_sf"/>
</dbReference>
<organism evidence="4 5">
    <name type="scientific">Actinomadura algeriensis</name>
    <dbReference type="NCBI Taxonomy" id="1679523"/>
    <lineage>
        <taxon>Bacteria</taxon>
        <taxon>Bacillati</taxon>
        <taxon>Actinomycetota</taxon>
        <taxon>Actinomycetes</taxon>
        <taxon>Streptosporangiales</taxon>
        <taxon>Thermomonosporaceae</taxon>
        <taxon>Actinomadura</taxon>
    </lineage>
</organism>
<feature type="compositionally biased region" description="Basic and acidic residues" evidence="2">
    <location>
        <begin position="47"/>
        <end position="64"/>
    </location>
</feature>
<dbReference type="EMBL" id="JADBDZ010000001">
    <property type="protein sequence ID" value="MBE1536886.1"/>
    <property type="molecule type" value="Genomic_DNA"/>
</dbReference>
<evidence type="ECO:0000256" key="1">
    <source>
        <dbReference type="ARBA" id="ARBA00009129"/>
    </source>
</evidence>
<dbReference type="Proteomes" id="UP000627838">
    <property type="component" value="Unassembled WGS sequence"/>
</dbReference>
<evidence type="ECO:0000256" key="2">
    <source>
        <dbReference type="SAM" id="MobiDB-lite"/>
    </source>
</evidence>
<keyword evidence="5" id="KW-1185">Reference proteome</keyword>
<dbReference type="RefSeq" id="WP_192762860.1">
    <property type="nucleotide sequence ID" value="NZ_JADBDZ010000001.1"/>
</dbReference>
<feature type="compositionally biased region" description="Basic and acidic residues" evidence="2">
    <location>
        <begin position="17"/>
        <end position="40"/>
    </location>
</feature>
<dbReference type="SUPFAM" id="SSF69047">
    <property type="entry name" value="Hypothetical protein YjbJ"/>
    <property type="match status" value="1"/>
</dbReference>
<comment type="similarity">
    <text evidence="1">Belongs to the UPF0337 (CsbD) family.</text>
</comment>
<gene>
    <name evidence="4" type="ORF">H4W34_006719</name>
</gene>
<dbReference type="Gene3D" id="1.10.1470.10">
    <property type="entry name" value="YjbJ"/>
    <property type="match status" value="1"/>
</dbReference>
<evidence type="ECO:0000313" key="5">
    <source>
        <dbReference type="Proteomes" id="UP000627838"/>
    </source>
</evidence>
<protein>
    <submittedName>
        <fullName evidence="4">Uncharacterized protein YjbJ (UPF0337 family)</fullName>
    </submittedName>
</protein>
<feature type="region of interest" description="Disordered" evidence="2">
    <location>
        <begin position="1"/>
        <end position="64"/>
    </location>
</feature>
<feature type="domain" description="CsbD-like" evidence="3">
    <location>
        <begin position="5"/>
        <end position="56"/>
    </location>
</feature>
<proteinExistence type="inferred from homology"/>
<accession>A0ABR9K212</accession>
<evidence type="ECO:0000259" key="3">
    <source>
        <dbReference type="Pfam" id="PF05532"/>
    </source>
</evidence>
<evidence type="ECO:0000313" key="4">
    <source>
        <dbReference type="EMBL" id="MBE1536886.1"/>
    </source>
</evidence>